<gene>
    <name evidence="1" type="ORF">HPB47_022229</name>
</gene>
<dbReference type="EMBL" id="JABSTQ010009274">
    <property type="protein sequence ID" value="KAG0430954.1"/>
    <property type="molecule type" value="Genomic_DNA"/>
</dbReference>
<evidence type="ECO:0000313" key="2">
    <source>
        <dbReference type="Proteomes" id="UP000805193"/>
    </source>
</evidence>
<organism evidence="1 2">
    <name type="scientific">Ixodes persulcatus</name>
    <name type="common">Taiga tick</name>
    <dbReference type="NCBI Taxonomy" id="34615"/>
    <lineage>
        <taxon>Eukaryota</taxon>
        <taxon>Metazoa</taxon>
        <taxon>Ecdysozoa</taxon>
        <taxon>Arthropoda</taxon>
        <taxon>Chelicerata</taxon>
        <taxon>Arachnida</taxon>
        <taxon>Acari</taxon>
        <taxon>Parasitiformes</taxon>
        <taxon>Ixodida</taxon>
        <taxon>Ixodoidea</taxon>
        <taxon>Ixodidae</taxon>
        <taxon>Ixodinae</taxon>
        <taxon>Ixodes</taxon>
    </lineage>
</organism>
<proteinExistence type="predicted"/>
<protein>
    <submittedName>
        <fullName evidence="1">Uncharacterized protein</fullName>
    </submittedName>
</protein>
<accession>A0AC60QC52</accession>
<dbReference type="Proteomes" id="UP000805193">
    <property type="component" value="Unassembled WGS sequence"/>
</dbReference>
<evidence type="ECO:0000313" key="1">
    <source>
        <dbReference type="EMBL" id="KAG0430954.1"/>
    </source>
</evidence>
<sequence length="985" mass="107876">MATELGELMRGHPGAGEVDGGAGNAVSNTVAGSDCGCATIEGEDAVDDGVADGVENLGMWPSDGFEMRRGKALPQKVETTPSGNDVTHYVLLPADAVVQQPEQASTSGTPSEGGAYVITYPYSTSTSTSASTEWLPAMADAEEPADNAPSQEKKKAKQPKQPKHAKKKRTSSVVWQHFEHHAWDKLTVVCNHCRMNVRLGKEGGSGRIGTTAMHKHVRIHHPHLSADNPSGAAVVPASEAESAVWHLQADGTSEEYSDTSTASQHRGRKRAYSSVWEHFEYHESNKLLVVCKHCKVNVRLGKEGGCNRPGTTAMHKHVLVHHHLLLQKKSASKPGLEAAGKGAQGSTRAKWSSKPTFKIQASAGRSKSGESTEPHQQWDLMHHSAMVLNQRLAEYIAKSMKPFHAVEEPAFVELMQVCVPQWKIPGRDYFASAAVPTLAASIKHSLKECLKPCVGGAVHLTVDIWSSRQAKDYMSVCAHWMIHEDSDGQLSRHKAVLNMSGFNQTHTDGSVAHKLGTVIADWFPSLGLTARYVVAENALTIQQALSHVQLKHIPCAAHSMGLVVKGFLARFGGDLEATLETARSVCSHFSNFEGAWAKLSEAQRRNDQPVRRLFEDNPSCWESTFSMVERLCDQQVAVTECIEGSSDGCLTPERWELLRQVKAVLRPFKEVTSLLTMDSATLGQVLPLLRFTEKILQTTIERAQEGTASALLSHHLLEELRASRHLRAVRADVTFWAASFLDPRFRDTFGTYVGGAEGPVENKLEDVKQHLLGQILEAYLQDKRSGDVRSIETPALEAPSGSSASQPAAVGGEFSLWLSNAEEMGLTVPRAQQSPDQMRIEAAAVARSQLEAYVQDSVIDFSAPMSDPARYWERKRNHWPSLYAVAVAYLACPPTSMHSEKVFKKYGPIAAEGRNGLSPEDVSAFCFIRTNAAWIPKDPLAAPRDILDTLFKAAEETRSEEREVLEGNEDVPLLHRVVFEDSECC</sequence>
<keyword evidence="2" id="KW-1185">Reference proteome</keyword>
<comment type="caution">
    <text evidence="1">The sequence shown here is derived from an EMBL/GenBank/DDBJ whole genome shotgun (WGS) entry which is preliminary data.</text>
</comment>
<name>A0AC60QC52_IXOPE</name>
<reference evidence="1 2" key="1">
    <citation type="journal article" date="2020" name="Cell">
        <title>Large-Scale Comparative Analyses of Tick Genomes Elucidate Their Genetic Diversity and Vector Capacities.</title>
        <authorList>
            <consortium name="Tick Genome and Microbiome Consortium (TIGMIC)"/>
            <person name="Jia N."/>
            <person name="Wang J."/>
            <person name="Shi W."/>
            <person name="Du L."/>
            <person name="Sun Y."/>
            <person name="Zhan W."/>
            <person name="Jiang J.F."/>
            <person name="Wang Q."/>
            <person name="Zhang B."/>
            <person name="Ji P."/>
            <person name="Bell-Sakyi L."/>
            <person name="Cui X.M."/>
            <person name="Yuan T.T."/>
            <person name="Jiang B.G."/>
            <person name="Yang W.F."/>
            <person name="Lam T.T."/>
            <person name="Chang Q.C."/>
            <person name="Ding S.J."/>
            <person name="Wang X.J."/>
            <person name="Zhu J.G."/>
            <person name="Ruan X.D."/>
            <person name="Zhao L."/>
            <person name="Wei J.T."/>
            <person name="Ye R.Z."/>
            <person name="Que T.C."/>
            <person name="Du C.H."/>
            <person name="Zhou Y.H."/>
            <person name="Cheng J.X."/>
            <person name="Dai P.F."/>
            <person name="Guo W.B."/>
            <person name="Han X.H."/>
            <person name="Huang E.J."/>
            <person name="Li L.F."/>
            <person name="Wei W."/>
            <person name="Gao Y.C."/>
            <person name="Liu J.Z."/>
            <person name="Shao H.Z."/>
            <person name="Wang X."/>
            <person name="Wang C.C."/>
            <person name="Yang T.C."/>
            <person name="Huo Q.B."/>
            <person name="Li W."/>
            <person name="Chen H.Y."/>
            <person name="Chen S.E."/>
            <person name="Zhou L.G."/>
            <person name="Ni X.B."/>
            <person name="Tian J.H."/>
            <person name="Sheng Y."/>
            <person name="Liu T."/>
            <person name="Pan Y.S."/>
            <person name="Xia L.Y."/>
            <person name="Li J."/>
            <person name="Zhao F."/>
            <person name="Cao W.C."/>
        </authorList>
    </citation>
    <scope>NUCLEOTIDE SEQUENCE [LARGE SCALE GENOMIC DNA]</scope>
    <source>
        <strain evidence="1">Iper-2018</strain>
    </source>
</reference>